<dbReference type="RefSeq" id="WP_101714624.1">
    <property type="nucleotide sequence ID" value="NZ_CP026100.1"/>
</dbReference>
<dbReference type="Gene3D" id="1.10.10.10">
    <property type="entry name" value="Winged helix-like DNA-binding domain superfamily/Winged helix DNA-binding domain"/>
    <property type="match status" value="1"/>
</dbReference>
<evidence type="ECO:0000256" key="2">
    <source>
        <dbReference type="ARBA" id="ARBA00023125"/>
    </source>
</evidence>
<evidence type="ECO:0000313" key="7">
    <source>
        <dbReference type="Proteomes" id="UP000234483"/>
    </source>
</evidence>
<dbReference type="OrthoDB" id="8479543at2"/>
<dbReference type="Proteomes" id="UP000281192">
    <property type="component" value="Chromosome"/>
</dbReference>
<dbReference type="SUPFAM" id="SSF46785">
    <property type="entry name" value="Winged helix' DNA-binding domain"/>
    <property type="match status" value="1"/>
</dbReference>
<dbReference type="EMBL" id="PJRQ01000041">
    <property type="protein sequence ID" value="PLR08668.1"/>
    <property type="molecule type" value="Genomic_DNA"/>
</dbReference>
<keyword evidence="1" id="KW-0805">Transcription regulation</keyword>
<keyword evidence="2" id="KW-0238">DNA-binding</keyword>
<evidence type="ECO:0000313" key="6">
    <source>
        <dbReference type="EMBL" id="PLR08668.1"/>
    </source>
</evidence>
<keyword evidence="3" id="KW-0804">Transcription</keyword>
<dbReference type="Proteomes" id="UP000234483">
    <property type="component" value="Unassembled WGS sequence"/>
</dbReference>
<dbReference type="GO" id="GO:0003677">
    <property type="term" value="F:DNA binding"/>
    <property type="evidence" value="ECO:0007669"/>
    <property type="project" value="UniProtKB-KW"/>
</dbReference>
<reference evidence="5 8" key="2">
    <citation type="submission" date="2018-01" db="EMBL/GenBank/DDBJ databases">
        <title>Complete genome sequence of Caulobacter flavus RHGG3.</title>
        <authorList>
            <person name="Yang E."/>
        </authorList>
    </citation>
    <scope>NUCLEOTIDE SEQUENCE [LARGE SCALE GENOMIC DNA]</scope>
    <source>
        <strain evidence="5 8">RHGG3</strain>
    </source>
</reference>
<dbReference type="GO" id="GO:0003700">
    <property type="term" value="F:DNA-binding transcription factor activity"/>
    <property type="evidence" value="ECO:0007669"/>
    <property type="project" value="InterPro"/>
</dbReference>
<sequence length="190" mass="19927">MGRDRDPFDRTFETLRQRLTQPDAVRGAPLAVIPLAQALGVSPTPVREALAKLSGEGLVVRTAGGYRGLALDRGSLADRYDLAAILAIAAANDRWVEDRAAPDQAGDPLALLASLTSSRTLARALLRVSAQLAPFAPAEAALLGRADAEAIIAAIGAGASGRPLATLARRYCRRRARRAGDILARTLGLS</sequence>
<name>A0A2N5CP13_9CAUL</name>
<keyword evidence="8" id="KW-1185">Reference proteome</keyword>
<dbReference type="InterPro" id="IPR036390">
    <property type="entry name" value="WH_DNA-bd_sf"/>
</dbReference>
<dbReference type="AlphaFoldDB" id="A0A2N5CP13"/>
<evidence type="ECO:0000313" key="5">
    <source>
        <dbReference type="EMBL" id="AYV48616.1"/>
    </source>
</evidence>
<protein>
    <recommendedName>
        <fullName evidence="4">HTH gntR-type domain-containing protein</fullName>
    </recommendedName>
</protein>
<evidence type="ECO:0000259" key="4">
    <source>
        <dbReference type="PROSITE" id="PS50949"/>
    </source>
</evidence>
<dbReference type="InterPro" id="IPR036388">
    <property type="entry name" value="WH-like_DNA-bd_sf"/>
</dbReference>
<dbReference type="PROSITE" id="PS50949">
    <property type="entry name" value="HTH_GNTR"/>
    <property type="match status" value="1"/>
</dbReference>
<evidence type="ECO:0000313" key="8">
    <source>
        <dbReference type="Proteomes" id="UP000281192"/>
    </source>
</evidence>
<proteinExistence type="predicted"/>
<dbReference type="InterPro" id="IPR000524">
    <property type="entry name" value="Tscrpt_reg_HTH_GntR"/>
</dbReference>
<reference evidence="6 7" key="1">
    <citation type="submission" date="2017-12" db="EMBL/GenBank/DDBJ databases">
        <title>The genome sequence of Caulobacter flavus CGMCC1 15093.</title>
        <authorList>
            <person name="Gao J."/>
            <person name="Mao X."/>
            <person name="Sun J."/>
        </authorList>
    </citation>
    <scope>NUCLEOTIDE SEQUENCE [LARGE SCALE GENOMIC DNA]</scope>
    <source>
        <strain evidence="6 7">CGMCC1 15093</strain>
    </source>
</reference>
<evidence type="ECO:0000256" key="3">
    <source>
        <dbReference type="ARBA" id="ARBA00023163"/>
    </source>
</evidence>
<organism evidence="6 7">
    <name type="scientific">Caulobacter flavus</name>
    <dbReference type="NCBI Taxonomy" id="1679497"/>
    <lineage>
        <taxon>Bacteria</taxon>
        <taxon>Pseudomonadati</taxon>
        <taxon>Pseudomonadota</taxon>
        <taxon>Alphaproteobacteria</taxon>
        <taxon>Caulobacterales</taxon>
        <taxon>Caulobacteraceae</taxon>
        <taxon>Caulobacter</taxon>
    </lineage>
</organism>
<dbReference type="EMBL" id="CP026100">
    <property type="protein sequence ID" value="AYV48616.1"/>
    <property type="molecule type" value="Genomic_DNA"/>
</dbReference>
<dbReference type="KEGG" id="cfh:C1707_21445"/>
<gene>
    <name evidence="5" type="ORF">C1707_21445</name>
    <name evidence="6" type="ORF">CFHF_19620</name>
</gene>
<accession>A0A2N5CP13</accession>
<evidence type="ECO:0000256" key="1">
    <source>
        <dbReference type="ARBA" id="ARBA00023015"/>
    </source>
</evidence>
<dbReference type="Pfam" id="PF00392">
    <property type="entry name" value="GntR"/>
    <property type="match status" value="1"/>
</dbReference>
<feature type="domain" description="HTH gntR-type" evidence="4">
    <location>
        <begin position="5"/>
        <end position="74"/>
    </location>
</feature>